<evidence type="ECO:0008006" key="19">
    <source>
        <dbReference type="Google" id="ProtNLM"/>
    </source>
</evidence>
<dbReference type="GO" id="GO:0004497">
    <property type="term" value="F:monooxygenase activity"/>
    <property type="evidence" value="ECO:0007669"/>
    <property type="project" value="UniProtKB-KW"/>
</dbReference>
<protein>
    <recommendedName>
        <fullName evidence="19">Cytochrome P450</fullName>
    </recommendedName>
</protein>
<feature type="transmembrane region" description="Helical" evidence="16">
    <location>
        <begin position="37"/>
        <end position="70"/>
    </location>
</feature>
<keyword evidence="18" id="KW-1185">Reference proteome</keyword>
<evidence type="ECO:0000313" key="17">
    <source>
        <dbReference type="EMBL" id="KAB0794633.1"/>
    </source>
</evidence>
<gene>
    <name evidence="17" type="ORF">PPYR_11472</name>
</gene>
<dbReference type="GO" id="GO:0016705">
    <property type="term" value="F:oxidoreductase activity, acting on paired donors, with incorporation or reduction of molecular oxygen"/>
    <property type="evidence" value="ECO:0007669"/>
    <property type="project" value="InterPro"/>
</dbReference>
<evidence type="ECO:0000256" key="8">
    <source>
        <dbReference type="ARBA" id="ARBA00022824"/>
    </source>
</evidence>
<dbReference type="PRINTS" id="PR00463">
    <property type="entry name" value="EP450I"/>
</dbReference>
<dbReference type="InterPro" id="IPR036396">
    <property type="entry name" value="Cyt_P450_sf"/>
</dbReference>
<dbReference type="PANTHER" id="PTHR24291:SF189">
    <property type="entry name" value="CYTOCHROME P450 4C3-RELATED"/>
    <property type="match status" value="1"/>
</dbReference>
<evidence type="ECO:0000256" key="6">
    <source>
        <dbReference type="ARBA" id="ARBA00022617"/>
    </source>
</evidence>
<evidence type="ECO:0000256" key="3">
    <source>
        <dbReference type="ARBA" id="ARBA00004174"/>
    </source>
</evidence>
<dbReference type="Pfam" id="PF00067">
    <property type="entry name" value="p450"/>
    <property type="match status" value="1"/>
</dbReference>
<evidence type="ECO:0000256" key="4">
    <source>
        <dbReference type="ARBA" id="ARBA00004406"/>
    </source>
</evidence>
<comment type="subcellular location">
    <subcellularLocation>
        <location evidence="4">Endoplasmic reticulum membrane</location>
        <topology evidence="4">Peripheral membrane protein</topology>
    </subcellularLocation>
    <subcellularLocation>
        <location evidence="3">Microsome membrane</location>
        <topology evidence="3">Peripheral membrane protein</topology>
    </subcellularLocation>
</comment>
<name>A0A5N4ABD8_PHOPY</name>
<dbReference type="GO" id="GO:0020037">
    <property type="term" value="F:heme binding"/>
    <property type="evidence" value="ECO:0007669"/>
    <property type="project" value="InterPro"/>
</dbReference>
<evidence type="ECO:0000256" key="1">
    <source>
        <dbReference type="ARBA" id="ARBA00001971"/>
    </source>
</evidence>
<keyword evidence="13 16" id="KW-0472">Membrane</keyword>
<comment type="function">
    <text evidence="2">May be involved in the metabolism of insect hormones and in the breakdown of synthetic insecticides.</text>
</comment>
<keyword evidence="6 14" id="KW-0349">Heme</keyword>
<evidence type="ECO:0000256" key="13">
    <source>
        <dbReference type="ARBA" id="ARBA00023136"/>
    </source>
</evidence>
<sequence length="547" mass="62838">MSEDDDDPRENPRINTKFTRNISGEAEMQMKFDWYKVLGSCLVIHAMFLEVTVYQVLVIASLITLSAWFVQFHWRRRKLYRAGYQRKGPLALPFIGSALYFAGSTKDILQSVISIVNEYEPPVPVWIGNRLNICIVDPKDMEIILNHPHSIGKDLVYRFSNSTVGTGIFTAPVEKWKRNRKLINPAFNQKILDGFVEVFAEQASVLADQLKREVGRGIFDVFDYASRCAVDIICETEMGVSVNAQVSDSEYLKWANRAMHIMFKRMFNIALSFDFIFKWHPLAKDLEEVNGKIHKFTGGVVRQKREAHRRRLREGYVDGAPRRNNLLQQLIELSEDGETFTDEELRMEVDTFMMAGSDTTASVSSYILLMLAMFPDVQEKVYEEVMDVLGPDRPCDVKDLGRFVYLERVMRETMRLFPPGSVFGRNVTGDIQLEKCMVPAGSTVLCVIFALHRNPDIYPDPLRFDPDRFAPEAKSKRHSYSWLPFSAGPRNCIGIKYALMVLKVLIATVVRRYRFSSDYTDISKIDFKVDVTLKPIMGHRVAVELRE</sequence>
<dbReference type="GO" id="GO:0005789">
    <property type="term" value="C:endoplasmic reticulum membrane"/>
    <property type="evidence" value="ECO:0007669"/>
    <property type="project" value="UniProtKB-SubCell"/>
</dbReference>
<keyword evidence="12 15" id="KW-0503">Monooxygenase</keyword>
<evidence type="ECO:0000256" key="11">
    <source>
        <dbReference type="ARBA" id="ARBA00023004"/>
    </source>
</evidence>
<reference evidence="17 18" key="1">
    <citation type="journal article" date="2018" name="Elife">
        <title>Firefly genomes illuminate parallel origins of bioluminescence in beetles.</title>
        <authorList>
            <person name="Fallon T.R."/>
            <person name="Lower S.E."/>
            <person name="Chang C.H."/>
            <person name="Bessho-Uehara M."/>
            <person name="Martin G.J."/>
            <person name="Bewick A.J."/>
            <person name="Behringer M."/>
            <person name="Debat H.J."/>
            <person name="Wong I."/>
            <person name="Day J.C."/>
            <person name="Suvorov A."/>
            <person name="Silva C.J."/>
            <person name="Stanger-Hall K.F."/>
            <person name="Hall D.W."/>
            <person name="Schmitz R.J."/>
            <person name="Nelson D.R."/>
            <person name="Lewis S.M."/>
            <person name="Shigenobu S."/>
            <person name="Bybee S.M."/>
            <person name="Larracuente A.M."/>
            <person name="Oba Y."/>
            <person name="Weng J.K."/>
        </authorList>
    </citation>
    <scope>NUCLEOTIDE SEQUENCE [LARGE SCALE GENOMIC DNA]</scope>
    <source>
        <strain evidence="17">1611_PpyrPB1</strain>
        <tissue evidence="17">Whole body</tissue>
    </source>
</reference>
<proteinExistence type="inferred from homology"/>
<dbReference type="InterPro" id="IPR001128">
    <property type="entry name" value="Cyt_P450"/>
</dbReference>
<dbReference type="PROSITE" id="PS00086">
    <property type="entry name" value="CYTOCHROME_P450"/>
    <property type="match status" value="1"/>
</dbReference>
<dbReference type="InterPro" id="IPR050196">
    <property type="entry name" value="Cytochrome_P450_Monoox"/>
</dbReference>
<dbReference type="InterPro" id="IPR017972">
    <property type="entry name" value="Cyt_P450_CS"/>
</dbReference>
<dbReference type="Proteomes" id="UP000327044">
    <property type="component" value="Unassembled WGS sequence"/>
</dbReference>
<comment type="caution">
    <text evidence="17">The sequence shown here is derived from an EMBL/GenBank/DDBJ whole genome shotgun (WGS) entry which is preliminary data.</text>
</comment>
<dbReference type="GO" id="GO:0005506">
    <property type="term" value="F:iron ion binding"/>
    <property type="evidence" value="ECO:0007669"/>
    <property type="project" value="InterPro"/>
</dbReference>
<evidence type="ECO:0000256" key="9">
    <source>
        <dbReference type="ARBA" id="ARBA00022848"/>
    </source>
</evidence>
<dbReference type="EMBL" id="VVIM01000008">
    <property type="protein sequence ID" value="KAB0794633.1"/>
    <property type="molecule type" value="Genomic_DNA"/>
</dbReference>
<dbReference type="PRINTS" id="PR00385">
    <property type="entry name" value="P450"/>
</dbReference>
<organism evidence="17 18">
    <name type="scientific">Photinus pyralis</name>
    <name type="common">Common eastern firefly</name>
    <name type="synonym">Lampyris pyralis</name>
    <dbReference type="NCBI Taxonomy" id="7054"/>
    <lineage>
        <taxon>Eukaryota</taxon>
        <taxon>Metazoa</taxon>
        <taxon>Ecdysozoa</taxon>
        <taxon>Arthropoda</taxon>
        <taxon>Hexapoda</taxon>
        <taxon>Insecta</taxon>
        <taxon>Pterygota</taxon>
        <taxon>Neoptera</taxon>
        <taxon>Endopterygota</taxon>
        <taxon>Coleoptera</taxon>
        <taxon>Polyphaga</taxon>
        <taxon>Elateriformia</taxon>
        <taxon>Elateroidea</taxon>
        <taxon>Lampyridae</taxon>
        <taxon>Lampyrinae</taxon>
        <taxon>Photinus</taxon>
    </lineage>
</organism>
<comment type="cofactor">
    <cofactor evidence="1 14">
        <name>heme</name>
        <dbReference type="ChEBI" id="CHEBI:30413"/>
    </cofactor>
</comment>
<evidence type="ECO:0000256" key="14">
    <source>
        <dbReference type="PIRSR" id="PIRSR602401-1"/>
    </source>
</evidence>
<evidence type="ECO:0000256" key="2">
    <source>
        <dbReference type="ARBA" id="ARBA00003690"/>
    </source>
</evidence>
<dbReference type="CDD" id="cd20628">
    <property type="entry name" value="CYP4"/>
    <property type="match status" value="1"/>
</dbReference>
<accession>A0A5N4ABD8</accession>
<keyword evidence="10 15" id="KW-0560">Oxidoreductase</keyword>
<feature type="binding site" description="axial binding residue" evidence="14">
    <location>
        <position position="492"/>
    </location>
    <ligand>
        <name>heme</name>
        <dbReference type="ChEBI" id="CHEBI:30413"/>
    </ligand>
    <ligandPart>
        <name>Fe</name>
        <dbReference type="ChEBI" id="CHEBI:18248"/>
    </ligandPart>
</feature>
<evidence type="ECO:0000256" key="5">
    <source>
        <dbReference type="ARBA" id="ARBA00010617"/>
    </source>
</evidence>
<evidence type="ECO:0000256" key="12">
    <source>
        <dbReference type="ARBA" id="ARBA00023033"/>
    </source>
</evidence>
<keyword evidence="11 14" id="KW-0408">Iron</keyword>
<evidence type="ECO:0000256" key="7">
    <source>
        <dbReference type="ARBA" id="ARBA00022723"/>
    </source>
</evidence>
<keyword evidence="7 14" id="KW-0479">Metal-binding</keyword>
<evidence type="ECO:0000256" key="15">
    <source>
        <dbReference type="RuleBase" id="RU000461"/>
    </source>
</evidence>
<evidence type="ECO:0000256" key="10">
    <source>
        <dbReference type="ARBA" id="ARBA00023002"/>
    </source>
</evidence>
<dbReference type="Gene3D" id="1.10.630.10">
    <property type="entry name" value="Cytochrome P450"/>
    <property type="match status" value="1"/>
</dbReference>
<dbReference type="SUPFAM" id="SSF48264">
    <property type="entry name" value="Cytochrome P450"/>
    <property type="match status" value="1"/>
</dbReference>
<keyword evidence="16" id="KW-0812">Transmembrane</keyword>
<dbReference type="PANTHER" id="PTHR24291">
    <property type="entry name" value="CYTOCHROME P450 FAMILY 4"/>
    <property type="match status" value="1"/>
</dbReference>
<dbReference type="InterPro" id="IPR002401">
    <property type="entry name" value="Cyt_P450_E_grp-I"/>
</dbReference>
<keyword evidence="8" id="KW-0256">Endoplasmic reticulum</keyword>
<keyword evidence="9" id="KW-0492">Microsome</keyword>
<feature type="transmembrane region" description="Helical" evidence="16">
    <location>
        <begin position="90"/>
        <end position="109"/>
    </location>
</feature>
<comment type="similarity">
    <text evidence="5 15">Belongs to the cytochrome P450 family.</text>
</comment>
<dbReference type="AlphaFoldDB" id="A0A5N4ABD8"/>
<evidence type="ECO:0000313" key="18">
    <source>
        <dbReference type="Proteomes" id="UP000327044"/>
    </source>
</evidence>
<dbReference type="InParanoid" id="A0A5N4ABD8"/>
<evidence type="ECO:0000256" key="16">
    <source>
        <dbReference type="SAM" id="Phobius"/>
    </source>
</evidence>
<keyword evidence="16" id="KW-1133">Transmembrane helix</keyword>